<evidence type="ECO:0000256" key="5">
    <source>
        <dbReference type="ARBA" id="ARBA00022801"/>
    </source>
</evidence>
<feature type="signal peptide" evidence="14">
    <location>
        <begin position="1"/>
        <end position="24"/>
    </location>
</feature>
<dbReference type="EMBL" id="JBGGTQ010000004">
    <property type="protein sequence ID" value="MEZ0492490.1"/>
    <property type="molecule type" value="Genomic_DNA"/>
</dbReference>
<keyword evidence="17" id="KW-1185">Reference proteome</keyword>
<evidence type="ECO:0000256" key="6">
    <source>
        <dbReference type="ARBA" id="ARBA00022824"/>
    </source>
</evidence>
<reference evidence="16 17" key="1">
    <citation type="submission" date="2024-07" db="EMBL/GenBank/DDBJ databases">
        <authorList>
            <person name="Thanompreechachai J."/>
            <person name="Duangmal K."/>
        </authorList>
    </citation>
    <scope>NUCLEOTIDE SEQUENCE [LARGE SCALE GENOMIC DNA]</scope>
    <source>
        <strain evidence="16 17">TBRC 1896</strain>
    </source>
</reference>
<organism evidence="16 17">
    <name type="scientific">Kineococcus mangrovi</name>
    <dbReference type="NCBI Taxonomy" id="1660183"/>
    <lineage>
        <taxon>Bacteria</taxon>
        <taxon>Bacillati</taxon>
        <taxon>Actinomycetota</taxon>
        <taxon>Actinomycetes</taxon>
        <taxon>Kineosporiales</taxon>
        <taxon>Kineosporiaceae</taxon>
        <taxon>Kineococcus</taxon>
    </lineage>
</organism>
<dbReference type="RefSeq" id="WP_370718538.1">
    <property type="nucleotide sequence ID" value="NZ_JBGGTQ010000004.1"/>
</dbReference>
<dbReference type="InterPro" id="IPR008979">
    <property type="entry name" value="Galactose-bd-like_sf"/>
</dbReference>
<evidence type="ECO:0000256" key="2">
    <source>
        <dbReference type="ARBA" id="ARBA00009141"/>
    </source>
</evidence>
<dbReference type="Gene3D" id="2.60.120.430">
    <property type="entry name" value="Galactose-binding lectin"/>
    <property type="match status" value="1"/>
</dbReference>
<comment type="similarity">
    <text evidence="12">Belongs to the glycosyl hydrolase 26 family.</text>
</comment>
<keyword evidence="5 12" id="KW-0378">Hydrolase</keyword>
<dbReference type="Pfam" id="PF02156">
    <property type="entry name" value="Glyco_hydro_26"/>
    <property type="match status" value="1"/>
</dbReference>
<evidence type="ECO:0000256" key="4">
    <source>
        <dbReference type="ARBA" id="ARBA00022729"/>
    </source>
</evidence>
<evidence type="ECO:0000256" key="1">
    <source>
        <dbReference type="ARBA" id="ARBA00004115"/>
    </source>
</evidence>
<name>A0ABV4I374_9ACTN</name>
<proteinExistence type="inferred from homology"/>
<evidence type="ECO:0000256" key="9">
    <source>
        <dbReference type="ARBA" id="ARBA00023180"/>
    </source>
</evidence>
<evidence type="ECO:0000256" key="12">
    <source>
        <dbReference type="PROSITE-ProRule" id="PRU01100"/>
    </source>
</evidence>
<dbReference type="PANTHER" id="PTHR13460:SF0">
    <property type="entry name" value="MALECTIN"/>
    <property type="match status" value="1"/>
</dbReference>
<dbReference type="Gene3D" id="3.20.20.80">
    <property type="entry name" value="Glycosidases"/>
    <property type="match status" value="1"/>
</dbReference>
<dbReference type="InterPro" id="IPR039155">
    <property type="entry name" value="MLEC"/>
</dbReference>
<protein>
    <submittedName>
        <fullName evidence="16">Malectin domain-containing carbohydrate-binding protein</fullName>
    </submittedName>
</protein>
<evidence type="ECO:0000256" key="14">
    <source>
        <dbReference type="SAM" id="SignalP"/>
    </source>
</evidence>
<dbReference type="Proteomes" id="UP001566476">
    <property type="component" value="Unassembled WGS sequence"/>
</dbReference>
<evidence type="ECO:0000256" key="8">
    <source>
        <dbReference type="ARBA" id="ARBA00023136"/>
    </source>
</evidence>
<keyword evidence="6" id="KW-0256">Endoplasmic reticulum</keyword>
<feature type="active site" description="Nucleophile" evidence="12">
    <location>
        <position position="449"/>
    </location>
</feature>
<evidence type="ECO:0000256" key="10">
    <source>
        <dbReference type="ARBA" id="ARBA00023277"/>
    </source>
</evidence>
<dbReference type="SUPFAM" id="SSF51445">
    <property type="entry name" value="(Trans)glycosidases"/>
    <property type="match status" value="1"/>
</dbReference>
<accession>A0ABV4I374</accession>
<keyword evidence="3" id="KW-0812">Transmembrane</keyword>
<keyword evidence="9" id="KW-0325">Glycoprotein</keyword>
<evidence type="ECO:0000256" key="7">
    <source>
        <dbReference type="ARBA" id="ARBA00022989"/>
    </source>
</evidence>
<dbReference type="InterPro" id="IPR017853">
    <property type="entry name" value="GH"/>
</dbReference>
<evidence type="ECO:0000313" key="17">
    <source>
        <dbReference type="Proteomes" id="UP001566476"/>
    </source>
</evidence>
<keyword evidence="7" id="KW-1133">Transmembrane helix</keyword>
<evidence type="ECO:0000256" key="13">
    <source>
        <dbReference type="SAM" id="MobiDB-lite"/>
    </source>
</evidence>
<keyword evidence="4 14" id="KW-0732">Signal</keyword>
<comment type="caution">
    <text evidence="16">The sequence shown here is derived from an EMBL/GenBank/DDBJ whole genome shotgun (WGS) entry which is preliminary data.</text>
</comment>
<dbReference type="Pfam" id="PF11721">
    <property type="entry name" value="Malectin"/>
    <property type="match status" value="1"/>
</dbReference>
<dbReference type="InterPro" id="IPR021720">
    <property type="entry name" value="Malectin_dom"/>
</dbReference>
<dbReference type="PANTHER" id="PTHR13460">
    <property type="match status" value="1"/>
</dbReference>
<evidence type="ECO:0000313" key="16">
    <source>
        <dbReference type="EMBL" id="MEZ0492490.1"/>
    </source>
</evidence>
<comment type="subcellular location">
    <subcellularLocation>
        <location evidence="1">Endoplasmic reticulum membrane</location>
        <topology evidence="1">Single-pass type I membrane protein</topology>
    </subcellularLocation>
</comment>
<feature type="active site" description="Proton donor" evidence="12">
    <location>
        <position position="332"/>
    </location>
</feature>
<comment type="similarity">
    <text evidence="2">Belongs to the malectin family.</text>
</comment>
<dbReference type="InterPro" id="IPR022790">
    <property type="entry name" value="GH26_dom"/>
</dbReference>
<feature type="region of interest" description="Disordered" evidence="13">
    <location>
        <begin position="183"/>
        <end position="225"/>
    </location>
</feature>
<keyword evidence="8" id="KW-0472">Membrane</keyword>
<feature type="domain" description="GH26" evidence="15">
    <location>
        <begin position="197"/>
        <end position="516"/>
    </location>
</feature>
<feature type="chain" id="PRO_5045768578" evidence="14">
    <location>
        <begin position="25"/>
        <end position="516"/>
    </location>
</feature>
<keyword evidence="10" id="KW-0119">Carbohydrate metabolism</keyword>
<keyword evidence="11 12" id="KW-0326">Glycosidase</keyword>
<dbReference type="SUPFAM" id="SSF49785">
    <property type="entry name" value="Galactose-binding domain-like"/>
    <property type="match status" value="1"/>
</dbReference>
<dbReference type="PROSITE" id="PS51764">
    <property type="entry name" value="GH26"/>
    <property type="match status" value="1"/>
</dbReference>
<evidence type="ECO:0000256" key="11">
    <source>
        <dbReference type="ARBA" id="ARBA00023295"/>
    </source>
</evidence>
<sequence length="516" mass="55290">MSKLSKFLLSSTAVALVAAGLTTAGVTAASAEAGLVIRQGTGKADWTDPAGNVWKKDSGFTGGYQVQSVTTSRISGTDLSPLYQNEHWGMSRWSAPVPAGTYEVTLKMAETYFDARGTRVFSVSAEGQRVVDNLDLFAVAGKNAAVDRTFTVKVGDGSLDLGFSATRNNAKVDGILVRAVSPAPAGPGVVKPSPRPTTPTPVMTTPAPPPATTPPPSPSAPPAAAGTWLSGASGVGVGDGRYAAWRGTPLGIAASWANDNTNNQHFWQLDPGAEYGKWNASMDMAVGGIDRGETWAQGASGQFDARWKASLLKLKSQWGNRSGTVYIRFAHEMNGFWFPWSVNKNNHQDFVASWKRYRALQQQVFPEAKLVFSVNRDSNGTGMDWTKFFPGKAYVDVLTVDYYNQYPYASTKAQFDAASWDKDGYGAPKGIRAHAAFAKSQGIPFGVSEWSGNADNGDGAGYVEGMHAFFEENAGTGPGQVLYDIQFNCDIDGKRWLLFGSGVRMPSSAQTYKNLF</sequence>
<evidence type="ECO:0000256" key="3">
    <source>
        <dbReference type="ARBA" id="ARBA00022692"/>
    </source>
</evidence>
<feature type="compositionally biased region" description="Pro residues" evidence="13">
    <location>
        <begin position="206"/>
        <end position="221"/>
    </location>
</feature>
<evidence type="ECO:0000259" key="15">
    <source>
        <dbReference type="PROSITE" id="PS51764"/>
    </source>
</evidence>
<gene>
    <name evidence="16" type="ORF">AB2L28_09605</name>
</gene>